<accession>D3Q488</accession>
<keyword evidence="2" id="KW-1133">Transmembrane helix</keyword>
<dbReference type="STRING" id="446470.Snas_6357"/>
<reference evidence="3 4" key="1">
    <citation type="journal article" date="2009" name="Stand. Genomic Sci.">
        <title>Complete genome sequence of Stackebrandtia nassauensis type strain (LLR-40K-21).</title>
        <authorList>
            <person name="Munk C."/>
            <person name="Lapidus A."/>
            <person name="Copeland A."/>
            <person name="Jando M."/>
            <person name="Mayilraj S."/>
            <person name="Glavina Del Rio T."/>
            <person name="Nolan M."/>
            <person name="Chen F."/>
            <person name="Lucas S."/>
            <person name="Tice H."/>
            <person name="Cheng J.F."/>
            <person name="Han C."/>
            <person name="Detter J.C."/>
            <person name="Bruce D."/>
            <person name="Goodwin L."/>
            <person name="Chain P."/>
            <person name="Pitluck S."/>
            <person name="Goker M."/>
            <person name="Ovchinikova G."/>
            <person name="Pati A."/>
            <person name="Ivanova N."/>
            <person name="Mavromatis K."/>
            <person name="Chen A."/>
            <person name="Palaniappan K."/>
            <person name="Land M."/>
            <person name="Hauser L."/>
            <person name="Chang Y.J."/>
            <person name="Jeffries C.D."/>
            <person name="Bristow J."/>
            <person name="Eisen J.A."/>
            <person name="Markowitz V."/>
            <person name="Hugenholtz P."/>
            <person name="Kyrpides N.C."/>
            <person name="Klenk H.P."/>
        </authorList>
    </citation>
    <scope>NUCLEOTIDE SEQUENCE [LARGE SCALE GENOMIC DNA]</scope>
    <source>
        <strain evidence="4">DSM 44728 / CIP 108903 / NRRL B-16338 / NBRC 102104 / LLR-40K-21</strain>
    </source>
</reference>
<evidence type="ECO:0000313" key="3">
    <source>
        <dbReference type="EMBL" id="ADD45973.1"/>
    </source>
</evidence>
<name>D3Q488_STANL</name>
<dbReference type="EMBL" id="CP001778">
    <property type="protein sequence ID" value="ADD45973.1"/>
    <property type="molecule type" value="Genomic_DNA"/>
</dbReference>
<feature type="region of interest" description="Disordered" evidence="1">
    <location>
        <begin position="212"/>
        <end position="237"/>
    </location>
</feature>
<feature type="region of interest" description="Disordered" evidence="1">
    <location>
        <begin position="1"/>
        <end position="20"/>
    </location>
</feature>
<keyword evidence="2" id="KW-0812">Transmembrane</keyword>
<evidence type="ECO:0000256" key="2">
    <source>
        <dbReference type="SAM" id="Phobius"/>
    </source>
</evidence>
<sequence>MACMTEGSQEQAETDDAPIPAPKRRWPVVAGVVVMLLVLCLVAYLGGWFASKPDPGGSQPSAEVSAEDMEIDFDLKSAAFYLPPDNRPYYLYGDKYRFDLDDREPAVEPVRFTDGLYYPTEGDSGDEPHMRLAEGTKPIFTDVNGDSNTDVVATLEFTGTPEKRYTAWKGVFIWLWNDGKVVPVKHPAAWQWMDCPGESDLTVKRDGLSGLPLVTRSGDGNCDGEKNDSQGENPPPQTVFVQDGVPVSIGHATSAVDRCYFFDMYKKDANYVVTKEVPVRLAPDPDAAEIDGTVLVPGEGGKVTDTGEKQTIDRIELRIGKKPDKKLYDGWIPANLVWSGANEPISCGWVNWDDIGKKLKKE</sequence>
<organism evidence="3 4">
    <name type="scientific">Stackebrandtia nassauensis (strain DSM 44728 / CIP 108903 / NRRL B-16338 / NBRC 102104 / LLR-40K-21)</name>
    <dbReference type="NCBI Taxonomy" id="446470"/>
    <lineage>
        <taxon>Bacteria</taxon>
        <taxon>Bacillati</taxon>
        <taxon>Actinomycetota</taxon>
        <taxon>Actinomycetes</taxon>
        <taxon>Glycomycetales</taxon>
        <taxon>Glycomycetaceae</taxon>
        <taxon>Stackebrandtia</taxon>
    </lineage>
</organism>
<evidence type="ECO:0000256" key="1">
    <source>
        <dbReference type="SAM" id="MobiDB-lite"/>
    </source>
</evidence>
<feature type="compositionally biased region" description="Polar residues" evidence="1">
    <location>
        <begin position="1"/>
        <end position="11"/>
    </location>
</feature>
<dbReference type="AlphaFoldDB" id="D3Q488"/>
<feature type="transmembrane region" description="Helical" evidence="2">
    <location>
        <begin position="28"/>
        <end position="50"/>
    </location>
</feature>
<dbReference type="HOGENOM" id="CLU_908848_0_0_11"/>
<evidence type="ECO:0000313" key="4">
    <source>
        <dbReference type="Proteomes" id="UP000000844"/>
    </source>
</evidence>
<dbReference type="KEGG" id="sna:Snas_6357"/>
<gene>
    <name evidence="3" type="ordered locus">Snas_6357</name>
</gene>
<keyword evidence="2" id="KW-0472">Membrane</keyword>
<protein>
    <submittedName>
        <fullName evidence="3">Uncharacterized protein</fullName>
    </submittedName>
</protein>
<keyword evidence="4" id="KW-1185">Reference proteome</keyword>
<dbReference type="Proteomes" id="UP000000844">
    <property type="component" value="Chromosome"/>
</dbReference>
<proteinExistence type="predicted"/>